<evidence type="ECO:0000313" key="1">
    <source>
        <dbReference type="EMBL" id="CAK5084071.1"/>
    </source>
</evidence>
<keyword evidence="2" id="KW-1185">Reference proteome</keyword>
<evidence type="ECO:0000313" key="2">
    <source>
        <dbReference type="Proteomes" id="UP001497535"/>
    </source>
</evidence>
<protein>
    <submittedName>
        <fullName evidence="1">Uncharacterized protein</fullName>
    </submittedName>
</protein>
<sequence length="1210" mass="139302">MNFDLLSAKIIFLLVLSILFSRISSDQQQQVPIQQQPPPDNVNANIDANKPHSDSQRLAQKPDCRLDIDKYCKKNIAQLGPGEVLSDMDALECLQDAGFSENEALQPQCAQAVWEYKVELTQDKRFIGALQQFCTVDINQNHRLKACTQDLRPGYALSCMMEHVHEIDQGSRCFQFLLRVEKVAFSDFALIAPFVEHCAAIIKQLGCGQLTKPSLHQNVRVPHSQGSTLECLISNIVNVQKDPTKEQIINGMSEECRKEVRRIAELQSDDFHLDRPLFFACRHDREEFCSEINAGEGKVFQCLMQHKEDKRMQPECARILAERAGMMGRDFRLAHPLLKQCDKELQAYRCIPQPGFEKSLQFHLSWVVLCLENGIHFYNQQEHERQQAAKDENAPKKQWPNLVVFSDECKHEMFSHRQMMVQEFRMGPEVVMNCATEIDKYCSPKGDLETEGKTVHCLMAHAQERNEQKTLTQQCRNALQDLVKVADIGSNYQVDKVLYASCRELIEGKCKQDAVSEANTLTCLMKNLDEADMTDDCEQRLIEVQYFMARDWSLDPQLYDACHQEAVDRCSAVSEWHKGANQLSGQSNQVVDPGPQVLACLYRAGYDEEKPLKAECAQNVRRVLYERASRVNMLPDVEENCRQALSEYCSQNVQPTEEMDCLQEHFETEEFKRRHPKCYTEVEKFTKMESKDTKLNRLLSRACRPVINAYCSQYINQEIDHGDVLTCLSEHRDAEEMGPKCRTYVNHFELISLRDYHFNFRFTQACTDDIKANCAQFGQDKGAIIRCLSNIVFEHRILGIDKDLSKDCKKQLRVAYLQQEQVDFDDKEHMNDADPSLMGKCSTDIKRFQCMKEPNTRFEQIVECLRINFDQLVPDCKALIFAREKIEALDNTFDDELQRSCKFDINRHCPNQRGEKVLECLTNMKIIRLLQKDCQRVVQTRMLERTKDDRLNPELLDSCHEEAKQYCPADFKKVNNPQYSQQQLGPLIATCLRTQFAKFTKMTVLSPPCKEELSRIILESEFDIQLDPQLYKACKYTISKHCTNTIIGRSGNFDSVLECLKSDFYNNMITDKNCAVQLARRTQESLVDIHLDPGLHEACSLDAQRLCANVQPGESRIIMCLVDALRNPQSALSSVCREKLTERNKLWQIAHSEYQMKLPESWSDLANAIAQHPQRSSILTWFGVGLLILLLVGCCCGRLSKRTHQELKNR</sequence>
<reference evidence="1" key="1">
    <citation type="submission" date="2023-11" db="EMBL/GenBank/DDBJ databases">
        <authorList>
            <person name="Poullet M."/>
        </authorList>
    </citation>
    <scope>NUCLEOTIDE SEQUENCE</scope>
    <source>
        <strain evidence="1">E1834</strain>
    </source>
</reference>
<dbReference type="EMBL" id="CAVMJV010000052">
    <property type="protein sequence ID" value="CAK5084071.1"/>
    <property type="molecule type" value="Genomic_DNA"/>
</dbReference>
<organism evidence="1 2">
    <name type="scientific">Meloidogyne enterolobii</name>
    <name type="common">Root-knot nematode worm</name>
    <name type="synonym">Meloidogyne mayaguensis</name>
    <dbReference type="NCBI Taxonomy" id="390850"/>
    <lineage>
        <taxon>Eukaryota</taxon>
        <taxon>Metazoa</taxon>
        <taxon>Ecdysozoa</taxon>
        <taxon>Nematoda</taxon>
        <taxon>Chromadorea</taxon>
        <taxon>Rhabditida</taxon>
        <taxon>Tylenchina</taxon>
        <taxon>Tylenchomorpha</taxon>
        <taxon>Tylenchoidea</taxon>
        <taxon>Meloidogynidae</taxon>
        <taxon>Meloidogyninae</taxon>
        <taxon>Meloidogyne</taxon>
    </lineage>
</organism>
<dbReference type="Proteomes" id="UP001497535">
    <property type="component" value="Unassembled WGS sequence"/>
</dbReference>
<proteinExistence type="predicted"/>
<gene>
    <name evidence="1" type="ORF">MENTE1834_LOCUS31453</name>
</gene>
<accession>A0ACB0ZYU5</accession>
<name>A0ACB0ZYU5_MELEN</name>
<comment type="caution">
    <text evidence="1">The sequence shown here is derived from an EMBL/GenBank/DDBJ whole genome shotgun (WGS) entry which is preliminary data.</text>
</comment>